<keyword evidence="4" id="KW-1185">Reference proteome</keyword>
<dbReference type="GO" id="GO:0003841">
    <property type="term" value="F:1-acylglycerol-3-phosphate O-acyltransferase activity"/>
    <property type="evidence" value="ECO:0007669"/>
    <property type="project" value="UniProtKB-EC"/>
</dbReference>
<protein>
    <submittedName>
        <fullName evidence="3">1-acyl-sn-glycerol-3-phosphate acyltransferase</fullName>
        <ecNumber evidence="3">2.3.1.51</ecNumber>
    </submittedName>
</protein>
<dbReference type="EC" id="2.3.1.51" evidence="3"/>
<feature type="coiled-coil region" evidence="1">
    <location>
        <begin position="191"/>
        <end position="253"/>
    </location>
</feature>
<evidence type="ECO:0000313" key="3">
    <source>
        <dbReference type="EMBL" id="NIH57541.1"/>
    </source>
</evidence>
<dbReference type="InterPro" id="IPR002123">
    <property type="entry name" value="Plipid/glycerol_acylTrfase"/>
</dbReference>
<name>A0ABX0SHV0_9ACTN</name>
<keyword evidence="1" id="KW-0175">Coiled coil</keyword>
<dbReference type="Proteomes" id="UP000749311">
    <property type="component" value="Unassembled WGS sequence"/>
</dbReference>
<comment type="caution">
    <text evidence="3">The sequence shown here is derived from an EMBL/GenBank/DDBJ whole genome shotgun (WGS) entry which is preliminary data.</text>
</comment>
<dbReference type="SUPFAM" id="SSF69593">
    <property type="entry name" value="Glycerol-3-phosphate (1)-acyltransferase"/>
    <property type="match status" value="1"/>
</dbReference>
<proteinExistence type="predicted"/>
<dbReference type="SMART" id="SM00563">
    <property type="entry name" value="PlsC"/>
    <property type="match status" value="1"/>
</dbReference>
<sequence length="266" mass="28806">MATEGLDLLPAGGAIVACARRGPFDHLNIVASLQRPAVAVAPRARTWPGRFVAARGCVPEAGPHLKAVLERGELLVMFPEGVMADDGAVHRGHPEIAALAVAARVPIVPAAWVSGTTRADARTRGRVLRLGEPLCFNRFWQDEIPSDALDGFILRAITDHVMAAITDLAGRPYADTYSDAVDDTPDVIERAEEARQRLAERRAAEQEWEAAEAELARELDERDQAELAEAAEAARLHAERAAAADERSRLRRRIALGLPPDEGEES</sequence>
<keyword evidence="3" id="KW-0808">Transferase</keyword>
<keyword evidence="3" id="KW-0012">Acyltransferase</keyword>
<evidence type="ECO:0000313" key="4">
    <source>
        <dbReference type="Proteomes" id="UP000749311"/>
    </source>
</evidence>
<organism evidence="3 4">
    <name type="scientific">Brooklawnia cerclae</name>
    <dbReference type="NCBI Taxonomy" id="349934"/>
    <lineage>
        <taxon>Bacteria</taxon>
        <taxon>Bacillati</taxon>
        <taxon>Actinomycetota</taxon>
        <taxon>Actinomycetes</taxon>
        <taxon>Propionibacteriales</taxon>
        <taxon>Propionibacteriaceae</taxon>
        <taxon>Brooklawnia</taxon>
    </lineage>
</organism>
<gene>
    <name evidence="3" type="ORF">FB473_002186</name>
</gene>
<dbReference type="EMBL" id="JAAMOZ010000001">
    <property type="protein sequence ID" value="NIH57541.1"/>
    <property type="molecule type" value="Genomic_DNA"/>
</dbReference>
<dbReference type="RefSeq" id="WP_167167421.1">
    <property type="nucleotide sequence ID" value="NZ_BAAAOO010000007.1"/>
</dbReference>
<evidence type="ECO:0000256" key="1">
    <source>
        <dbReference type="SAM" id="Coils"/>
    </source>
</evidence>
<dbReference type="Pfam" id="PF01553">
    <property type="entry name" value="Acyltransferase"/>
    <property type="match status" value="1"/>
</dbReference>
<accession>A0ABX0SHV0</accession>
<reference evidence="3 4" key="1">
    <citation type="submission" date="2020-02" db="EMBL/GenBank/DDBJ databases">
        <title>Sequencing the genomes of 1000 actinobacteria strains.</title>
        <authorList>
            <person name="Klenk H.-P."/>
        </authorList>
    </citation>
    <scope>NUCLEOTIDE SEQUENCE [LARGE SCALE GENOMIC DNA]</scope>
    <source>
        <strain evidence="3 4">DSM 19609</strain>
    </source>
</reference>
<feature type="domain" description="Phospholipid/glycerol acyltransferase" evidence="2">
    <location>
        <begin position="14"/>
        <end position="115"/>
    </location>
</feature>
<evidence type="ECO:0000259" key="2">
    <source>
        <dbReference type="SMART" id="SM00563"/>
    </source>
</evidence>